<dbReference type="eggNOG" id="COG0079">
    <property type="taxonomic scope" value="Bacteria"/>
</dbReference>
<keyword evidence="10" id="KW-1185">Reference proteome</keyword>
<proteinExistence type="inferred from homology"/>
<dbReference type="Gene3D" id="3.40.640.10">
    <property type="entry name" value="Type I PLP-dependent aspartate aminotransferase-like (Major domain)"/>
    <property type="match status" value="1"/>
</dbReference>
<protein>
    <submittedName>
        <fullName evidence="9">Histidinol-phosphate aminotransferase</fullName>
        <ecNumber evidence="9">2.6.1.9</ecNumber>
    </submittedName>
</protein>
<dbReference type="RefSeq" id="WP_007066570.1">
    <property type="nucleotide sequence ID" value="NZ_DS022272.1"/>
</dbReference>
<dbReference type="STRING" id="217511.GCA_001463845_00201"/>
<feature type="domain" description="Aminotransferase class I/classII large" evidence="8">
    <location>
        <begin position="35"/>
        <end position="357"/>
    </location>
</feature>
<dbReference type="GO" id="GO:0030170">
    <property type="term" value="F:pyridoxal phosphate binding"/>
    <property type="evidence" value="ECO:0007669"/>
    <property type="project" value="InterPro"/>
</dbReference>
<reference evidence="9 10" key="1">
    <citation type="journal article" date="2010" name="J. Bacteriol.">
        <title>Genome sequence of Fulvimarina pelagi HTCC2506T, a Mn(II)-oxidizing alphaproteobacterium possessing an aerobic anoxygenic photosynthetic gene cluster and Xanthorhodopsin.</title>
        <authorList>
            <person name="Kang I."/>
            <person name="Oh H.M."/>
            <person name="Lim S.I."/>
            <person name="Ferriera S."/>
            <person name="Giovannoni S.J."/>
            <person name="Cho J.C."/>
        </authorList>
    </citation>
    <scope>NUCLEOTIDE SEQUENCE [LARGE SCALE GENOMIC DNA]</scope>
    <source>
        <strain evidence="9 10">HTCC2506</strain>
    </source>
</reference>
<keyword evidence="5 7" id="KW-0663">Pyridoxal phosphate</keyword>
<accession>Q0G6W8</accession>
<evidence type="ECO:0000256" key="4">
    <source>
        <dbReference type="ARBA" id="ARBA00022679"/>
    </source>
</evidence>
<evidence type="ECO:0000256" key="7">
    <source>
        <dbReference type="RuleBase" id="RU003693"/>
    </source>
</evidence>
<dbReference type="HOGENOM" id="CLU_017584_3_3_5"/>
<evidence type="ECO:0000259" key="8">
    <source>
        <dbReference type="Pfam" id="PF00155"/>
    </source>
</evidence>
<dbReference type="GO" id="GO:0004400">
    <property type="term" value="F:histidinol-phosphate transaminase activity"/>
    <property type="evidence" value="ECO:0007669"/>
    <property type="project" value="UniProtKB-EC"/>
</dbReference>
<dbReference type="InterPro" id="IPR004839">
    <property type="entry name" value="Aminotransferase_I/II_large"/>
</dbReference>
<dbReference type="InterPro" id="IPR015422">
    <property type="entry name" value="PyrdxlP-dep_Trfase_small"/>
</dbReference>
<comment type="cofactor">
    <cofactor evidence="1 7">
        <name>pyridoxal 5'-phosphate</name>
        <dbReference type="ChEBI" id="CHEBI:597326"/>
    </cofactor>
</comment>
<evidence type="ECO:0000313" key="9">
    <source>
        <dbReference type="EMBL" id="EAU42596.1"/>
    </source>
</evidence>
<comment type="similarity">
    <text evidence="2">Belongs to the class-II pyridoxal-phosphate-dependent aminotransferase family. Histidinol-phosphate aminotransferase subfamily.</text>
</comment>
<name>Q0G6W8_9HYPH</name>
<dbReference type="SUPFAM" id="SSF53383">
    <property type="entry name" value="PLP-dependent transferases"/>
    <property type="match status" value="1"/>
</dbReference>
<dbReference type="InterPro" id="IPR050106">
    <property type="entry name" value="HistidinolP_aminotransfase"/>
</dbReference>
<keyword evidence="4 9" id="KW-0808">Transferase</keyword>
<dbReference type="CDD" id="cd00609">
    <property type="entry name" value="AAT_like"/>
    <property type="match status" value="1"/>
</dbReference>
<evidence type="ECO:0000256" key="1">
    <source>
        <dbReference type="ARBA" id="ARBA00001933"/>
    </source>
</evidence>
<dbReference type="PANTHER" id="PTHR43643:SF2">
    <property type="entry name" value="INDUCIBLE LYSINE DECARBOXYLASE"/>
    <property type="match status" value="1"/>
</dbReference>
<keyword evidence="3 9" id="KW-0032">Aminotransferase</keyword>
<dbReference type="InterPro" id="IPR015424">
    <property type="entry name" value="PyrdxlP-dep_Trfase"/>
</dbReference>
<dbReference type="AlphaFoldDB" id="Q0G6W8"/>
<comment type="caution">
    <text evidence="9">The sequence shown here is derived from an EMBL/GenBank/DDBJ whole genome shotgun (WGS) entry which is preliminary data.</text>
</comment>
<dbReference type="InterPro" id="IPR001917">
    <property type="entry name" value="Aminotrans_II_pyridoxalP_BS"/>
</dbReference>
<evidence type="ECO:0000256" key="2">
    <source>
        <dbReference type="ARBA" id="ARBA00007970"/>
    </source>
</evidence>
<sequence>MTGLFDERIRALASESPFTGPETLERRNGQAFATRLGANESVFGPSPKTIEAMARVAADSWMYGDPEQFELREALAEKHGLAAKNIICGVGIDGLLRDLLSVACAPGSRVLTSLGAYPTFGYFATAAGAAIETVPYTADFRQNWQRLTERAQELRPKVLYLTNPDNPTGSYHDAGSLQTVLADVPDDTIVALDEAYCDFAPAEAIPPADLVRPNLLRFRTFSKAYGMAGARIGYVIGDPYAIAQFDKVRDHFAVTRLSQAGAIAALADVDHLKRTIAEVAKAREQLAQVAENLGFAALPSATNFVAIDLGKGGEDCRKIAEDIERRGVFVRRPATEFLNRTLRVTAGTATDIERFGKALRSAVNRLDS</sequence>
<dbReference type="Gene3D" id="3.90.1150.10">
    <property type="entry name" value="Aspartate Aminotransferase, domain 1"/>
    <property type="match status" value="1"/>
</dbReference>
<dbReference type="PANTHER" id="PTHR43643">
    <property type="entry name" value="HISTIDINOL-PHOSPHATE AMINOTRANSFERASE 2"/>
    <property type="match status" value="1"/>
</dbReference>
<evidence type="ECO:0000256" key="6">
    <source>
        <dbReference type="ARBA" id="ARBA00029440"/>
    </source>
</evidence>
<dbReference type="Pfam" id="PF00155">
    <property type="entry name" value="Aminotran_1_2"/>
    <property type="match status" value="1"/>
</dbReference>
<dbReference type="EC" id="2.6.1.9" evidence="9"/>
<dbReference type="Proteomes" id="UP000004310">
    <property type="component" value="Unassembled WGS sequence"/>
</dbReference>
<dbReference type="EMBL" id="AATP01000001">
    <property type="protein sequence ID" value="EAU42596.1"/>
    <property type="molecule type" value="Genomic_DNA"/>
</dbReference>
<evidence type="ECO:0000313" key="10">
    <source>
        <dbReference type="Proteomes" id="UP000004310"/>
    </source>
</evidence>
<dbReference type="InterPro" id="IPR015421">
    <property type="entry name" value="PyrdxlP-dep_Trfase_major"/>
</dbReference>
<gene>
    <name evidence="9" type="ORF">FP2506_07141</name>
</gene>
<dbReference type="PROSITE" id="PS00599">
    <property type="entry name" value="AA_TRANSFER_CLASS_2"/>
    <property type="match status" value="1"/>
</dbReference>
<evidence type="ECO:0000256" key="3">
    <source>
        <dbReference type="ARBA" id="ARBA00022576"/>
    </source>
</evidence>
<organism evidence="9 10">
    <name type="scientific">Fulvimarina pelagi HTCC2506</name>
    <dbReference type="NCBI Taxonomy" id="314231"/>
    <lineage>
        <taxon>Bacteria</taxon>
        <taxon>Pseudomonadati</taxon>
        <taxon>Pseudomonadota</taxon>
        <taxon>Alphaproteobacteria</taxon>
        <taxon>Hyphomicrobiales</taxon>
        <taxon>Aurantimonadaceae</taxon>
        <taxon>Fulvimarina</taxon>
    </lineage>
</organism>
<evidence type="ECO:0000256" key="5">
    <source>
        <dbReference type="ARBA" id="ARBA00022898"/>
    </source>
</evidence>
<comment type="pathway">
    <text evidence="6">Amino-acid biosynthesis.</text>
</comment>